<protein>
    <recommendedName>
        <fullName evidence="4">DUF4386 domain-containing protein</fullName>
    </recommendedName>
</protein>
<dbReference type="AlphaFoldDB" id="A0AA87IJB7"/>
<dbReference type="EMBL" id="AJYB01000083">
    <property type="protein sequence ID" value="EIM05242.1"/>
    <property type="molecule type" value="Genomic_DNA"/>
</dbReference>
<sequence>MTTGMNEKNPLFFARVVGFGLLLMALVALFANLFVIESFIIPGDAASTINNITDNEVLFRLAIVSFVIVLVLDVIVAWALYILMKRVNNNVALLAALFRLIYTAIFAAVIFNFLSVLQLVSEERYLALMETNQLHAQVMLLIDAFNNGWNIGLVFFGMHLLLIGYLVFKSGFMPKLLGILVMLAGLGYLIDSFAKIEMSNYSDFETIFVLIVAIPGAIGELALAIWLLVKGKKIPEMKY</sequence>
<feature type="transmembrane region" description="Helical" evidence="1">
    <location>
        <begin position="206"/>
        <end position="229"/>
    </location>
</feature>
<keyword evidence="1" id="KW-0472">Membrane</keyword>
<dbReference type="Pfam" id="PF14329">
    <property type="entry name" value="DUF4386"/>
    <property type="match status" value="1"/>
</dbReference>
<dbReference type="Proteomes" id="UP000004725">
    <property type="component" value="Unassembled WGS sequence"/>
</dbReference>
<proteinExistence type="predicted"/>
<evidence type="ECO:0000256" key="1">
    <source>
        <dbReference type="SAM" id="Phobius"/>
    </source>
</evidence>
<evidence type="ECO:0008006" key="4">
    <source>
        <dbReference type="Google" id="ProtNLM"/>
    </source>
</evidence>
<organism evidence="2 3">
    <name type="scientific">Planococcus antarcticus DSM 14505</name>
    <dbReference type="NCBI Taxonomy" id="1185653"/>
    <lineage>
        <taxon>Bacteria</taxon>
        <taxon>Bacillati</taxon>
        <taxon>Bacillota</taxon>
        <taxon>Bacilli</taxon>
        <taxon>Bacillales</taxon>
        <taxon>Caryophanaceae</taxon>
        <taxon>Planococcus</taxon>
    </lineage>
</organism>
<comment type="caution">
    <text evidence="2">The sequence shown here is derived from an EMBL/GenBank/DDBJ whole genome shotgun (WGS) entry which is preliminary data.</text>
</comment>
<dbReference type="RefSeq" id="WP_006831397.1">
    <property type="nucleotide sequence ID" value="NZ_AJYB01000083.1"/>
</dbReference>
<gene>
    <name evidence="2" type="ORF">A1A1_17265</name>
</gene>
<keyword evidence="1" id="KW-0812">Transmembrane</keyword>
<evidence type="ECO:0000313" key="2">
    <source>
        <dbReference type="EMBL" id="EIM05242.1"/>
    </source>
</evidence>
<keyword evidence="1" id="KW-1133">Transmembrane helix</keyword>
<name>A0AA87IJB7_9BACL</name>
<feature type="transmembrane region" description="Helical" evidence="1">
    <location>
        <begin position="12"/>
        <end position="41"/>
    </location>
</feature>
<feature type="transmembrane region" description="Helical" evidence="1">
    <location>
        <begin position="61"/>
        <end position="84"/>
    </location>
</feature>
<accession>A0AA87IJB7</accession>
<feature type="transmembrane region" description="Helical" evidence="1">
    <location>
        <begin position="175"/>
        <end position="194"/>
    </location>
</feature>
<evidence type="ECO:0000313" key="3">
    <source>
        <dbReference type="Proteomes" id="UP000004725"/>
    </source>
</evidence>
<feature type="transmembrane region" description="Helical" evidence="1">
    <location>
        <begin position="96"/>
        <end position="120"/>
    </location>
</feature>
<dbReference type="InterPro" id="IPR025495">
    <property type="entry name" value="DUF4386"/>
</dbReference>
<reference evidence="2 3" key="1">
    <citation type="journal article" date="2012" name="J. Bacteriol.">
        <title>Genome Sequence of the Antarctic Psychrophile Bacterium Planococcus antarcticus DSM 14505.</title>
        <authorList>
            <person name="Margolles A."/>
            <person name="Gueimonde M."/>
            <person name="Sanchez B."/>
        </authorList>
    </citation>
    <scope>NUCLEOTIDE SEQUENCE [LARGE SCALE GENOMIC DNA]</scope>
    <source>
        <strain evidence="2 3">DSM 14505</strain>
    </source>
</reference>
<feature type="transmembrane region" description="Helical" evidence="1">
    <location>
        <begin position="149"/>
        <end position="168"/>
    </location>
</feature>